<evidence type="ECO:0000313" key="1">
    <source>
        <dbReference type="EMBL" id="KAJ0969987.1"/>
    </source>
</evidence>
<reference evidence="1" key="1">
    <citation type="submission" date="2021-03" db="EMBL/GenBank/DDBJ databases">
        <authorList>
            <person name="Li Z."/>
            <person name="Yang C."/>
        </authorList>
    </citation>
    <scope>NUCLEOTIDE SEQUENCE</scope>
    <source>
        <strain evidence="1">Dzin_1.0</strain>
        <tissue evidence="1">Leaf</tissue>
    </source>
</reference>
<accession>A0A9D5CCF1</accession>
<dbReference type="InterPro" id="IPR035985">
    <property type="entry name" value="Ubiquitin-activating_enz"/>
</dbReference>
<dbReference type="Proteomes" id="UP001085076">
    <property type="component" value="Miscellaneous, Linkage group lg06"/>
</dbReference>
<dbReference type="SUPFAM" id="SSF69572">
    <property type="entry name" value="Activating enzymes of the ubiquitin-like proteins"/>
    <property type="match status" value="2"/>
</dbReference>
<protein>
    <submittedName>
        <fullName evidence="1">Uncharacterized protein</fullName>
    </submittedName>
</protein>
<dbReference type="GO" id="GO:0008641">
    <property type="term" value="F:ubiquitin-like modifier activating enzyme activity"/>
    <property type="evidence" value="ECO:0007669"/>
    <property type="project" value="InterPro"/>
</dbReference>
<sequence>MELLVPELHSDGKFNVQGILEDNSFDNNTSCVLDSLVDLSKQKVEFGGTNFGEPIQLAYIYLPSDHIDLKAAADARLTVAHVIGIAEMTGMNVIPLMTEQLIALAVAIHDNIKEGGPIEIDTKLLHQFANGSGVILTSLASIFGGTIGQEVVKACFGKLHPLHQFFYIDFVVSLSVDTLNPGEVEPQFCRYDDQIGVFGYKLQKKLEDAKVFIVGSGTLGCEFLMIGHSWEFAAAQKGS</sequence>
<reference evidence="1" key="2">
    <citation type="journal article" date="2022" name="Hortic Res">
        <title>The genome of Dioscorea zingiberensis sheds light on the biosynthesis, origin and evolution of the medicinally important diosgenin saponins.</title>
        <authorList>
            <person name="Li Y."/>
            <person name="Tan C."/>
            <person name="Li Z."/>
            <person name="Guo J."/>
            <person name="Li S."/>
            <person name="Chen X."/>
            <person name="Wang C."/>
            <person name="Dai X."/>
            <person name="Yang H."/>
            <person name="Song W."/>
            <person name="Hou L."/>
            <person name="Xu J."/>
            <person name="Tong Z."/>
            <person name="Xu A."/>
            <person name="Yuan X."/>
            <person name="Wang W."/>
            <person name="Yang Q."/>
            <person name="Chen L."/>
            <person name="Sun Z."/>
            <person name="Wang K."/>
            <person name="Pan B."/>
            <person name="Chen J."/>
            <person name="Bao Y."/>
            <person name="Liu F."/>
            <person name="Qi X."/>
            <person name="Gang D.R."/>
            <person name="Wen J."/>
            <person name="Li J."/>
        </authorList>
    </citation>
    <scope>NUCLEOTIDE SEQUENCE</scope>
    <source>
        <strain evidence="1">Dzin_1.0</strain>
    </source>
</reference>
<dbReference type="AlphaFoldDB" id="A0A9D5CCF1"/>
<dbReference type="OrthoDB" id="10252231at2759"/>
<dbReference type="Gene3D" id="3.40.50.12550">
    <property type="entry name" value="Ubiquitin-activating enzyme E1, inactive adenylation domain, subdomain 2"/>
    <property type="match status" value="1"/>
</dbReference>
<comment type="caution">
    <text evidence="1">The sequence shown here is derived from an EMBL/GenBank/DDBJ whole genome shotgun (WGS) entry which is preliminary data.</text>
</comment>
<gene>
    <name evidence="1" type="ORF">J5N97_022864</name>
</gene>
<organism evidence="1 2">
    <name type="scientific">Dioscorea zingiberensis</name>
    <dbReference type="NCBI Taxonomy" id="325984"/>
    <lineage>
        <taxon>Eukaryota</taxon>
        <taxon>Viridiplantae</taxon>
        <taxon>Streptophyta</taxon>
        <taxon>Embryophyta</taxon>
        <taxon>Tracheophyta</taxon>
        <taxon>Spermatophyta</taxon>
        <taxon>Magnoliopsida</taxon>
        <taxon>Liliopsida</taxon>
        <taxon>Dioscoreales</taxon>
        <taxon>Dioscoreaceae</taxon>
        <taxon>Dioscorea</taxon>
    </lineage>
</organism>
<keyword evidence="2" id="KW-1185">Reference proteome</keyword>
<dbReference type="EMBL" id="JAGGNH010000006">
    <property type="protein sequence ID" value="KAJ0969987.1"/>
    <property type="molecule type" value="Genomic_DNA"/>
</dbReference>
<name>A0A9D5CCF1_9LILI</name>
<evidence type="ECO:0000313" key="2">
    <source>
        <dbReference type="Proteomes" id="UP001085076"/>
    </source>
</evidence>
<proteinExistence type="predicted"/>